<evidence type="ECO:0000313" key="6">
    <source>
        <dbReference type="EMBL" id="HIH92906.1"/>
    </source>
</evidence>
<evidence type="ECO:0000256" key="2">
    <source>
        <dbReference type="ARBA" id="ARBA00007639"/>
    </source>
</evidence>
<organism evidence="6 7">
    <name type="scientific">Methanosarcina acetivorans</name>
    <dbReference type="NCBI Taxonomy" id="2214"/>
    <lineage>
        <taxon>Archaea</taxon>
        <taxon>Methanobacteriati</taxon>
        <taxon>Methanobacteriota</taxon>
        <taxon>Stenosarchaea group</taxon>
        <taxon>Methanomicrobia</taxon>
        <taxon>Methanosarcinales</taxon>
        <taxon>Methanosarcinaceae</taxon>
        <taxon>Methanosarcina</taxon>
    </lineage>
</organism>
<dbReference type="InterPro" id="IPR028082">
    <property type="entry name" value="Peripla_BP_I"/>
</dbReference>
<dbReference type="GO" id="GO:0050135">
    <property type="term" value="F:NADP+ nucleosidase activity"/>
    <property type="evidence" value="ECO:0007669"/>
    <property type="project" value="InterPro"/>
</dbReference>
<reference evidence="6" key="1">
    <citation type="journal article" date="2020" name="bioRxiv">
        <title>A rank-normalized archaeal taxonomy based on genome phylogeny resolves widespread incomplete and uneven classifications.</title>
        <authorList>
            <person name="Rinke C."/>
            <person name="Chuvochina M."/>
            <person name="Mussig A.J."/>
            <person name="Chaumeil P.-A."/>
            <person name="Waite D.W."/>
            <person name="Whitman W.B."/>
            <person name="Parks D.H."/>
            <person name="Hugenholtz P."/>
        </authorList>
    </citation>
    <scope>NUCLEOTIDE SEQUENCE</scope>
    <source>
        <strain evidence="6">UBA8876</strain>
    </source>
</reference>
<proteinExistence type="inferred from homology"/>
<evidence type="ECO:0000259" key="4">
    <source>
        <dbReference type="Pfam" id="PF10137"/>
    </source>
</evidence>
<dbReference type="Gene3D" id="3.40.50.2300">
    <property type="match status" value="2"/>
</dbReference>
<dbReference type="InterPro" id="IPR025997">
    <property type="entry name" value="SBP_2_dom"/>
</dbReference>
<dbReference type="GO" id="GO:0030246">
    <property type="term" value="F:carbohydrate binding"/>
    <property type="evidence" value="ECO:0007669"/>
    <property type="project" value="UniProtKB-ARBA"/>
</dbReference>
<feature type="domain" description="CD-NTase-associated protein 12/Pycsar effector protein TIR" evidence="4">
    <location>
        <begin position="9"/>
        <end position="126"/>
    </location>
</feature>
<protein>
    <submittedName>
        <fullName evidence="6">Substrate-binding domain-containing protein</fullName>
    </submittedName>
</protein>
<dbReference type="EMBL" id="DUJU01000028">
    <property type="protein sequence ID" value="HIH92906.1"/>
    <property type="molecule type" value="Genomic_DNA"/>
</dbReference>
<dbReference type="SMR" id="A0A832S709"/>
<dbReference type="AlphaFoldDB" id="A0A832S709"/>
<evidence type="ECO:0000313" key="7">
    <source>
        <dbReference type="Proteomes" id="UP000600774"/>
    </source>
</evidence>
<dbReference type="Gene3D" id="3.40.50.10140">
    <property type="entry name" value="Toll/interleukin-1 receptor homology (TIR) domain"/>
    <property type="match status" value="1"/>
</dbReference>
<feature type="domain" description="Periplasmic binding protein" evidence="5">
    <location>
        <begin position="225"/>
        <end position="432"/>
    </location>
</feature>
<gene>
    <name evidence="6" type="ORF">HA338_02310</name>
</gene>
<dbReference type="InterPro" id="IPR035897">
    <property type="entry name" value="Toll_tir_struct_dom_sf"/>
</dbReference>
<dbReference type="InterPro" id="IPR019302">
    <property type="entry name" value="CAP12/PCTIR_TIR_dom"/>
</dbReference>
<dbReference type="PANTHER" id="PTHR46847">
    <property type="entry name" value="D-ALLOSE-BINDING PERIPLASMIC PROTEIN-RELATED"/>
    <property type="match status" value="1"/>
</dbReference>
<dbReference type="GeneID" id="25392979"/>
<keyword evidence="3" id="KW-0732">Signal</keyword>
<comment type="caution">
    <text evidence="6">The sequence shown here is derived from an EMBL/GenBank/DDBJ whole genome shotgun (WGS) entry which is preliminary data.</text>
</comment>
<evidence type="ECO:0000256" key="1">
    <source>
        <dbReference type="ARBA" id="ARBA00004196"/>
    </source>
</evidence>
<comment type="subcellular location">
    <subcellularLocation>
        <location evidence="1">Cell envelope</location>
    </subcellularLocation>
</comment>
<evidence type="ECO:0000256" key="3">
    <source>
        <dbReference type="ARBA" id="ARBA00022729"/>
    </source>
</evidence>
<dbReference type="Pfam" id="PF10137">
    <property type="entry name" value="CAP12-PCTIR_TIR"/>
    <property type="match status" value="1"/>
</dbReference>
<comment type="similarity">
    <text evidence="2">Belongs to the bacterial solute-binding protein 2 family.</text>
</comment>
<dbReference type="Pfam" id="PF13407">
    <property type="entry name" value="Peripla_BP_4"/>
    <property type="match status" value="1"/>
</dbReference>
<dbReference type="PANTHER" id="PTHR46847:SF1">
    <property type="entry name" value="D-ALLOSE-BINDING PERIPLASMIC PROTEIN-RELATED"/>
    <property type="match status" value="1"/>
</dbReference>
<dbReference type="SUPFAM" id="SSF53822">
    <property type="entry name" value="Periplasmic binding protein-like I"/>
    <property type="match status" value="1"/>
</dbReference>
<dbReference type="Proteomes" id="UP000600774">
    <property type="component" value="Unassembled WGS sequence"/>
</dbReference>
<evidence type="ECO:0000259" key="5">
    <source>
        <dbReference type="Pfam" id="PF13407"/>
    </source>
</evidence>
<dbReference type="RefSeq" id="WP_011023200.1">
    <property type="nucleotide sequence ID" value="NZ_DUJU01000028.1"/>
</dbReference>
<sequence length="469" mass="52975">MQNKKVSAFIGSSKEGLGIAQAIQLELEEYATCTIWYQGIFGLNEGTLESLEKSLEKFEFAILVLTPDDVVISRDKVVQLPRDNVLFELGLFMGRLGRKRVFIVYCDEENVKLPSDLAGVTVCRISKPDENKELKKYSITELLPKIGPAVTKIRSEIYEVQKSQPKQVEIYYVSPTLSHNEYYSRLQTIIEAELSKVKNTTWHFCPPQGETSYDIFMELENILSITKQNDIVLLVPKDLSNLRIKKLFQEIIRKCPSGKLVFIDQQPPSDLLNDPSNRISFVGIDNLKVGILAAFALYDRMSKMPDRLYCAIEGPGGDMRNKGFIDGIKFFDPDNEVEVFTIGDVDRFESLPYISQIIKSCPSETSLGIFAGNDETALAVIRSVEDSELNNVFVVGCDATREMRSLVESKNSAAIATIDTGLFSQAKKIVQVIQTGGVEFQEPKLYPLNLRFRKLLRDQKFRDIWDSGK</sequence>
<accession>A0A832S709</accession>
<name>A0A832S709_9EURY</name>